<evidence type="ECO:0000313" key="3">
    <source>
        <dbReference type="Proteomes" id="UP001151760"/>
    </source>
</evidence>
<dbReference type="Proteomes" id="UP001151760">
    <property type="component" value="Unassembled WGS sequence"/>
</dbReference>
<feature type="region of interest" description="Disordered" evidence="1">
    <location>
        <begin position="70"/>
        <end position="98"/>
    </location>
</feature>
<feature type="compositionally biased region" description="Basic residues" evidence="1">
    <location>
        <begin position="31"/>
        <end position="44"/>
    </location>
</feature>
<name>A0ABQ4ZAL0_9ASTR</name>
<accession>A0ABQ4ZAL0</accession>
<feature type="compositionally biased region" description="Acidic residues" evidence="1">
    <location>
        <begin position="122"/>
        <end position="144"/>
    </location>
</feature>
<proteinExistence type="predicted"/>
<keyword evidence="3" id="KW-1185">Reference proteome</keyword>
<reference evidence="2" key="1">
    <citation type="journal article" date="2022" name="Int. J. Mol. Sci.">
        <title>Draft Genome of Tanacetum Coccineum: Genomic Comparison of Closely Related Tanacetum-Family Plants.</title>
        <authorList>
            <person name="Yamashiro T."/>
            <person name="Shiraishi A."/>
            <person name="Nakayama K."/>
            <person name="Satake H."/>
        </authorList>
    </citation>
    <scope>NUCLEOTIDE SEQUENCE</scope>
</reference>
<feature type="compositionally biased region" description="Acidic residues" evidence="1">
    <location>
        <begin position="73"/>
        <end position="93"/>
    </location>
</feature>
<feature type="region of interest" description="Disordered" evidence="1">
    <location>
        <begin position="121"/>
        <end position="144"/>
    </location>
</feature>
<comment type="caution">
    <text evidence="2">The sequence shown here is derived from an EMBL/GenBank/DDBJ whole genome shotgun (WGS) entry which is preliminary data.</text>
</comment>
<evidence type="ECO:0000313" key="2">
    <source>
        <dbReference type="EMBL" id="GJS87120.1"/>
    </source>
</evidence>
<protein>
    <submittedName>
        <fullName evidence="2">Uncharacterized protein</fullName>
    </submittedName>
</protein>
<organism evidence="2 3">
    <name type="scientific">Tanacetum coccineum</name>
    <dbReference type="NCBI Taxonomy" id="301880"/>
    <lineage>
        <taxon>Eukaryota</taxon>
        <taxon>Viridiplantae</taxon>
        <taxon>Streptophyta</taxon>
        <taxon>Embryophyta</taxon>
        <taxon>Tracheophyta</taxon>
        <taxon>Spermatophyta</taxon>
        <taxon>Magnoliopsida</taxon>
        <taxon>eudicotyledons</taxon>
        <taxon>Gunneridae</taxon>
        <taxon>Pentapetalae</taxon>
        <taxon>asterids</taxon>
        <taxon>campanulids</taxon>
        <taxon>Asterales</taxon>
        <taxon>Asteraceae</taxon>
        <taxon>Asteroideae</taxon>
        <taxon>Anthemideae</taxon>
        <taxon>Anthemidinae</taxon>
        <taxon>Tanacetum</taxon>
    </lineage>
</organism>
<feature type="region of interest" description="Disordered" evidence="1">
    <location>
        <begin position="26"/>
        <end position="51"/>
    </location>
</feature>
<reference evidence="2" key="2">
    <citation type="submission" date="2022-01" db="EMBL/GenBank/DDBJ databases">
        <authorList>
            <person name="Yamashiro T."/>
            <person name="Shiraishi A."/>
            <person name="Satake H."/>
            <person name="Nakayama K."/>
        </authorList>
    </citation>
    <scope>NUCLEOTIDE SEQUENCE</scope>
</reference>
<dbReference type="EMBL" id="BQNB010011173">
    <property type="protein sequence ID" value="GJS87120.1"/>
    <property type="molecule type" value="Genomic_DNA"/>
</dbReference>
<sequence length="144" mass="16278">MEGNDDGQDSDKNKLIFKVKMIDSGSTVGKKPVKDKKTTKRKKTASPSIGRTLKINEMLRKKNAEIEAKRIAEEEEAAKDKEEEEETEDDENVEKEVEKNVVELANEAATKSVEELFAILENDVDNMEKDVEDEEDKSSDEEAN</sequence>
<evidence type="ECO:0000256" key="1">
    <source>
        <dbReference type="SAM" id="MobiDB-lite"/>
    </source>
</evidence>
<gene>
    <name evidence="2" type="ORF">Tco_0769756</name>
</gene>